<sequence length="100" mass="10671">MEQIATLRFSSEEGDVVSPLKGARASMRHQVMDRRVLLGLQGQAAQGQAAAPGVTALSRMKVPQSVQEDQTDYSDVAWSQGRDRSAGSISKLGQTIAADL</sequence>
<gene>
    <name evidence="1" type="ORF">HERI1096_LOCUS38670</name>
</gene>
<organism evidence="1">
    <name type="scientific">Haptolina ericina</name>
    <dbReference type="NCBI Taxonomy" id="156174"/>
    <lineage>
        <taxon>Eukaryota</taxon>
        <taxon>Haptista</taxon>
        <taxon>Haptophyta</taxon>
        <taxon>Prymnesiophyceae</taxon>
        <taxon>Prymnesiales</taxon>
        <taxon>Prymnesiaceae</taxon>
        <taxon>Haptolina</taxon>
    </lineage>
</organism>
<proteinExistence type="predicted"/>
<dbReference type="EMBL" id="HBHX01070024">
    <property type="protein sequence ID" value="CAE0150911.1"/>
    <property type="molecule type" value="Transcribed_RNA"/>
</dbReference>
<accession>A0A7S3C103</accession>
<evidence type="ECO:0000313" key="1">
    <source>
        <dbReference type="EMBL" id="CAE0150911.1"/>
    </source>
</evidence>
<name>A0A7S3C103_9EUKA</name>
<dbReference type="AlphaFoldDB" id="A0A7S3C103"/>
<protein>
    <submittedName>
        <fullName evidence="1">Uncharacterized protein</fullName>
    </submittedName>
</protein>
<reference evidence="1" key="1">
    <citation type="submission" date="2021-01" db="EMBL/GenBank/DDBJ databases">
        <authorList>
            <person name="Corre E."/>
            <person name="Pelletier E."/>
            <person name="Niang G."/>
            <person name="Scheremetjew M."/>
            <person name="Finn R."/>
            <person name="Kale V."/>
            <person name="Holt S."/>
            <person name="Cochrane G."/>
            <person name="Meng A."/>
            <person name="Brown T."/>
            <person name="Cohen L."/>
        </authorList>
    </citation>
    <scope>NUCLEOTIDE SEQUENCE</scope>
    <source>
        <strain evidence="1">CCMP281</strain>
    </source>
</reference>